<evidence type="ECO:0000259" key="4">
    <source>
        <dbReference type="PROSITE" id="PS51379"/>
    </source>
</evidence>
<dbReference type="InterPro" id="IPR017896">
    <property type="entry name" value="4Fe4S_Fe-S-bd"/>
</dbReference>
<accession>A0A9D2A6W4</accession>
<feature type="domain" description="4Fe-4S ferredoxin-type" evidence="4">
    <location>
        <begin position="43"/>
        <end position="72"/>
    </location>
</feature>
<sequence>MAKIKGAIVVDTERCKGCNLCAVACPLHVIALAKEVNMKGYNYARQVLDDTCNGCASCATVCPDGCISVYKVKVNEE</sequence>
<dbReference type="EMBL" id="DXCK01000102">
    <property type="protein sequence ID" value="HIZ02042.1"/>
    <property type="molecule type" value="Genomic_DNA"/>
</dbReference>
<dbReference type="AlphaFoldDB" id="A0A9D2A6W4"/>
<reference evidence="5" key="2">
    <citation type="submission" date="2021-04" db="EMBL/GenBank/DDBJ databases">
        <authorList>
            <person name="Gilroy R."/>
        </authorList>
    </citation>
    <scope>NUCLEOTIDE SEQUENCE</scope>
    <source>
        <strain evidence="5">ChiHjej12B11-24981</strain>
    </source>
</reference>
<organism evidence="5 6">
    <name type="scientific">Candidatus Bacteroides merdipullorum</name>
    <dbReference type="NCBI Taxonomy" id="2838474"/>
    <lineage>
        <taxon>Bacteria</taxon>
        <taxon>Pseudomonadati</taxon>
        <taxon>Bacteroidota</taxon>
        <taxon>Bacteroidia</taxon>
        <taxon>Bacteroidales</taxon>
        <taxon>Bacteroidaceae</taxon>
        <taxon>Bacteroides</taxon>
    </lineage>
</organism>
<evidence type="ECO:0000256" key="3">
    <source>
        <dbReference type="ARBA" id="ARBA00023014"/>
    </source>
</evidence>
<dbReference type="PROSITE" id="PS00198">
    <property type="entry name" value="4FE4S_FER_1"/>
    <property type="match status" value="1"/>
</dbReference>
<dbReference type="PROSITE" id="PS51379">
    <property type="entry name" value="4FE4S_FER_2"/>
    <property type="match status" value="2"/>
</dbReference>
<dbReference type="PANTHER" id="PTHR43122">
    <property type="entry name" value="FERREDOXIN SUBUNIT OF PYRUVATE:FLAVODOXIN OXIDOREDUCTASE-RELATED"/>
    <property type="match status" value="1"/>
</dbReference>
<keyword evidence="2" id="KW-0408">Iron</keyword>
<gene>
    <name evidence="5" type="ORF">H9819_07335</name>
</gene>
<dbReference type="GO" id="GO:0046872">
    <property type="term" value="F:metal ion binding"/>
    <property type="evidence" value="ECO:0007669"/>
    <property type="project" value="UniProtKB-KW"/>
</dbReference>
<protein>
    <submittedName>
        <fullName evidence="5">4Fe-4S binding protein</fullName>
    </submittedName>
</protein>
<dbReference type="GO" id="GO:0051536">
    <property type="term" value="F:iron-sulfur cluster binding"/>
    <property type="evidence" value="ECO:0007669"/>
    <property type="project" value="UniProtKB-KW"/>
</dbReference>
<dbReference type="PANTHER" id="PTHR43122:SF2">
    <property type="entry name" value="FERREDOXIN SUBUNIT OF PYRUVATE:FLAVODOXIN OXIDOREDUCTASE"/>
    <property type="match status" value="1"/>
</dbReference>
<evidence type="ECO:0000313" key="5">
    <source>
        <dbReference type="EMBL" id="HIZ02042.1"/>
    </source>
</evidence>
<dbReference type="Gene3D" id="3.30.70.20">
    <property type="match status" value="1"/>
</dbReference>
<name>A0A9D2A6W4_9BACE</name>
<dbReference type="Pfam" id="PF12838">
    <property type="entry name" value="Fer4_7"/>
    <property type="match status" value="1"/>
</dbReference>
<dbReference type="SUPFAM" id="SSF54862">
    <property type="entry name" value="4Fe-4S ferredoxins"/>
    <property type="match status" value="1"/>
</dbReference>
<proteinExistence type="predicted"/>
<keyword evidence="3" id="KW-0411">Iron-sulfur</keyword>
<comment type="caution">
    <text evidence="5">The sequence shown here is derived from an EMBL/GenBank/DDBJ whole genome shotgun (WGS) entry which is preliminary data.</text>
</comment>
<dbReference type="Proteomes" id="UP000824023">
    <property type="component" value="Unassembled WGS sequence"/>
</dbReference>
<feature type="domain" description="4Fe-4S ferredoxin-type" evidence="4">
    <location>
        <begin position="6"/>
        <end position="35"/>
    </location>
</feature>
<dbReference type="InterPro" id="IPR017900">
    <property type="entry name" value="4Fe4S_Fe_S_CS"/>
</dbReference>
<evidence type="ECO:0000313" key="6">
    <source>
        <dbReference type="Proteomes" id="UP000824023"/>
    </source>
</evidence>
<keyword evidence="1" id="KW-0479">Metal-binding</keyword>
<evidence type="ECO:0000256" key="2">
    <source>
        <dbReference type="ARBA" id="ARBA00023004"/>
    </source>
</evidence>
<evidence type="ECO:0000256" key="1">
    <source>
        <dbReference type="ARBA" id="ARBA00022723"/>
    </source>
</evidence>
<reference evidence="5" key="1">
    <citation type="journal article" date="2021" name="PeerJ">
        <title>Extensive microbial diversity within the chicken gut microbiome revealed by metagenomics and culture.</title>
        <authorList>
            <person name="Gilroy R."/>
            <person name="Ravi A."/>
            <person name="Getino M."/>
            <person name="Pursley I."/>
            <person name="Horton D.L."/>
            <person name="Alikhan N.F."/>
            <person name="Baker D."/>
            <person name="Gharbi K."/>
            <person name="Hall N."/>
            <person name="Watson M."/>
            <person name="Adriaenssens E.M."/>
            <person name="Foster-Nyarko E."/>
            <person name="Jarju S."/>
            <person name="Secka A."/>
            <person name="Antonio M."/>
            <person name="Oren A."/>
            <person name="Chaudhuri R.R."/>
            <person name="La Ragione R."/>
            <person name="Hildebrand F."/>
            <person name="Pallen M.J."/>
        </authorList>
    </citation>
    <scope>NUCLEOTIDE SEQUENCE</scope>
    <source>
        <strain evidence="5">ChiHjej12B11-24981</strain>
    </source>
</reference>